<evidence type="ECO:0000313" key="1">
    <source>
        <dbReference type="EMBL" id="KKL97269.1"/>
    </source>
</evidence>
<feature type="non-terminal residue" evidence="1">
    <location>
        <position position="355"/>
    </location>
</feature>
<gene>
    <name evidence="1" type="ORF">LCGC14_1836200</name>
</gene>
<comment type="caution">
    <text evidence="1">The sequence shown here is derived from an EMBL/GenBank/DDBJ whole genome shotgun (WGS) entry which is preliminary data.</text>
</comment>
<reference evidence="1" key="1">
    <citation type="journal article" date="2015" name="Nature">
        <title>Complex archaea that bridge the gap between prokaryotes and eukaryotes.</title>
        <authorList>
            <person name="Spang A."/>
            <person name="Saw J.H."/>
            <person name="Jorgensen S.L."/>
            <person name="Zaremba-Niedzwiedzka K."/>
            <person name="Martijn J."/>
            <person name="Lind A.E."/>
            <person name="van Eijk R."/>
            <person name="Schleper C."/>
            <person name="Guy L."/>
            <person name="Ettema T.J."/>
        </authorList>
    </citation>
    <scope>NUCLEOTIDE SEQUENCE</scope>
</reference>
<organism evidence="1">
    <name type="scientific">marine sediment metagenome</name>
    <dbReference type="NCBI Taxonomy" id="412755"/>
    <lineage>
        <taxon>unclassified sequences</taxon>
        <taxon>metagenomes</taxon>
        <taxon>ecological metagenomes</taxon>
    </lineage>
</organism>
<sequence>MAEERSKRDADRTTVALAVTDDSNLDLTMLRVDPSTKRLKVTSTTTLSNLELVEDTGHSSGDTGVMMLAVQQTADAALADTTLDYAPIQVDETGYLKVNVKAGGGAGTQYTEGDTDATITGTALMWEDTSDTLRAVSAAKPLPVELKAGTASIGTLGTNSGIDIGNVTIEKSGTEANVFSPTTDAQANSSGLIVHNQGYVFNGTNWDRVRGDTSGIHVSQIIPGTAATHLGKQEDEAHGSGDVGVMALGVRKDAVTAIAADDDYHPLITSPEGALWTEHVPNEVDSGNSSTSTLNSGIAFTGTGIDVLAHDFITATVDSSHDSATDGMSFQFSTDNSNWDDVYPFTYTAADGARR</sequence>
<dbReference type="EMBL" id="LAZR01018207">
    <property type="protein sequence ID" value="KKL97269.1"/>
    <property type="molecule type" value="Genomic_DNA"/>
</dbReference>
<proteinExistence type="predicted"/>
<dbReference type="AlphaFoldDB" id="A0A0F9GEP2"/>
<protein>
    <submittedName>
        <fullName evidence="1">Uncharacterized protein</fullName>
    </submittedName>
</protein>
<accession>A0A0F9GEP2</accession>
<name>A0A0F9GEP2_9ZZZZ</name>